<dbReference type="OrthoDB" id="9801870at2"/>
<evidence type="ECO:0000313" key="2">
    <source>
        <dbReference type="Proteomes" id="UP000434582"/>
    </source>
</evidence>
<organism evidence="1 2">
    <name type="scientific">Roseospira navarrensis</name>
    <dbReference type="NCBI Taxonomy" id="140058"/>
    <lineage>
        <taxon>Bacteria</taxon>
        <taxon>Pseudomonadati</taxon>
        <taxon>Pseudomonadota</taxon>
        <taxon>Alphaproteobacteria</taxon>
        <taxon>Rhodospirillales</taxon>
        <taxon>Rhodospirillaceae</taxon>
        <taxon>Roseospira</taxon>
    </lineage>
</organism>
<proteinExistence type="predicted"/>
<protein>
    <submittedName>
        <fullName evidence="1">Uncharacterized protein</fullName>
    </submittedName>
</protein>
<keyword evidence="2" id="KW-1185">Reference proteome</keyword>
<dbReference type="AlphaFoldDB" id="A0A7X1ZD10"/>
<comment type="caution">
    <text evidence="1">The sequence shown here is derived from an EMBL/GenBank/DDBJ whole genome shotgun (WGS) entry which is preliminary data.</text>
</comment>
<sequence>MVDAIRNPTPEQVRDMIRASGHQAVRRITDPRTGDVYCWPAEQATHAEGAADLLVPYDRPPGAGDILTLDD</sequence>
<accession>A0A7X1ZD10</accession>
<dbReference type="EMBL" id="WIVE01000016">
    <property type="protein sequence ID" value="MQX36290.1"/>
    <property type="molecule type" value="Genomic_DNA"/>
</dbReference>
<dbReference type="Proteomes" id="UP000434582">
    <property type="component" value="Unassembled WGS sequence"/>
</dbReference>
<name>A0A7X1ZD10_9PROT</name>
<gene>
    <name evidence="1" type="ORF">GHC57_07135</name>
</gene>
<evidence type="ECO:0000313" key="1">
    <source>
        <dbReference type="EMBL" id="MQX36290.1"/>
    </source>
</evidence>
<dbReference type="RefSeq" id="WP_153342649.1">
    <property type="nucleotide sequence ID" value="NZ_WIVE01000016.1"/>
</dbReference>
<reference evidence="1 2" key="1">
    <citation type="submission" date="2019-10" db="EMBL/GenBank/DDBJ databases">
        <title>Draft whole-genome sequence of the purple nonsulfur photosynthetic bacterium Roseospira navarrensis DSM 15114.</title>
        <authorList>
            <person name="Kyndt J.A."/>
            <person name="Meyer T.E."/>
        </authorList>
    </citation>
    <scope>NUCLEOTIDE SEQUENCE [LARGE SCALE GENOMIC DNA]</scope>
    <source>
        <strain evidence="1 2">DSM 15114</strain>
    </source>
</reference>